<dbReference type="GO" id="GO:0004175">
    <property type="term" value="F:endopeptidase activity"/>
    <property type="evidence" value="ECO:0007669"/>
    <property type="project" value="UniProtKB-ARBA"/>
</dbReference>
<dbReference type="GO" id="GO:0080120">
    <property type="term" value="P:CAAX-box protein maturation"/>
    <property type="evidence" value="ECO:0007669"/>
    <property type="project" value="UniProtKB-ARBA"/>
</dbReference>
<dbReference type="STRING" id="463014.BAU07_02805"/>
<dbReference type="RefSeq" id="WP_066653893.1">
    <property type="nucleotide sequence ID" value="NZ_CBCSCL010000026.1"/>
</dbReference>
<dbReference type="InterPro" id="IPR003675">
    <property type="entry name" value="Rce1/LyrA-like_dom"/>
</dbReference>
<dbReference type="KEGG" id="bfz:BAU07_02805"/>
<evidence type="ECO:0000313" key="3">
    <source>
        <dbReference type="EMBL" id="ANN76188.1"/>
    </source>
</evidence>
<keyword evidence="1" id="KW-0812">Transmembrane</keyword>
<evidence type="ECO:0000313" key="4">
    <source>
        <dbReference type="Proteomes" id="UP000091926"/>
    </source>
</evidence>
<gene>
    <name evidence="3" type="ORF">BAU07_02805</name>
</gene>
<sequence length="257" mass="29340">MTTPSSTRRGIPRLRADIADFWRFLRRPSLRRLAPRRGGPGQRADWLPPVPARRLLAWVAMLWAINLFALGPVAVAVATMGGAHHKLEMGAIPWFTAIVWAPLVEEMLFRYGLRRPAQALWIVPLMIWPLLRGPTAWTGALVVLVLALVVYLQRPGKASPRQWRWEWRRRYVRHYPWILHLAALVFAGMHIGNFYLNNTPLWLTPLLVLPQWLTGLVLSWMRTRRGIGTSIAMHAMFNAGPVLVVLALLKWAPELVS</sequence>
<feature type="domain" description="CAAX prenyl protease 2/Lysostaphin resistance protein A-like" evidence="2">
    <location>
        <begin position="92"/>
        <end position="239"/>
    </location>
</feature>
<feature type="transmembrane region" description="Helical" evidence="1">
    <location>
        <begin position="233"/>
        <end position="252"/>
    </location>
</feature>
<dbReference type="Pfam" id="PF02517">
    <property type="entry name" value="Rce1-like"/>
    <property type="match status" value="1"/>
</dbReference>
<dbReference type="AlphaFoldDB" id="A0A193G958"/>
<evidence type="ECO:0000259" key="2">
    <source>
        <dbReference type="Pfam" id="PF02517"/>
    </source>
</evidence>
<name>A0A193G958_9BORD</name>
<dbReference type="OrthoDB" id="8521072at2"/>
<proteinExistence type="predicted"/>
<organism evidence="3 4">
    <name type="scientific">Bordetella flabilis</name>
    <dbReference type="NCBI Taxonomy" id="463014"/>
    <lineage>
        <taxon>Bacteria</taxon>
        <taxon>Pseudomonadati</taxon>
        <taxon>Pseudomonadota</taxon>
        <taxon>Betaproteobacteria</taxon>
        <taxon>Burkholderiales</taxon>
        <taxon>Alcaligenaceae</taxon>
        <taxon>Bordetella</taxon>
    </lineage>
</organism>
<dbReference type="EMBL" id="CP016172">
    <property type="protein sequence ID" value="ANN76188.1"/>
    <property type="molecule type" value="Genomic_DNA"/>
</dbReference>
<keyword evidence="4" id="KW-1185">Reference proteome</keyword>
<dbReference type="GO" id="GO:0006508">
    <property type="term" value="P:proteolysis"/>
    <property type="evidence" value="ECO:0007669"/>
    <property type="project" value="UniProtKB-KW"/>
</dbReference>
<keyword evidence="1" id="KW-1133">Transmembrane helix</keyword>
<keyword evidence="3" id="KW-0645">Protease</keyword>
<keyword evidence="3" id="KW-0378">Hydrolase</keyword>
<feature type="transmembrane region" description="Helical" evidence="1">
    <location>
        <begin position="174"/>
        <end position="196"/>
    </location>
</feature>
<feature type="transmembrane region" description="Helical" evidence="1">
    <location>
        <begin position="202"/>
        <end position="221"/>
    </location>
</feature>
<keyword evidence="1" id="KW-0472">Membrane</keyword>
<feature type="transmembrane region" description="Helical" evidence="1">
    <location>
        <begin position="133"/>
        <end position="153"/>
    </location>
</feature>
<feature type="transmembrane region" description="Helical" evidence="1">
    <location>
        <begin position="55"/>
        <end position="79"/>
    </location>
</feature>
<dbReference type="Proteomes" id="UP000091926">
    <property type="component" value="Chromosome"/>
</dbReference>
<evidence type="ECO:0000256" key="1">
    <source>
        <dbReference type="SAM" id="Phobius"/>
    </source>
</evidence>
<protein>
    <submittedName>
        <fullName evidence="3">CAAX protease</fullName>
    </submittedName>
</protein>
<reference evidence="3 4" key="1">
    <citation type="submission" date="2016-06" db="EMBL/GenBank/DDBJ databases">
        <title>Complete genome sequences of Bordetella bronchialis and Bordetella flabilis.</title>
        <authorList>
            <person name="LiPuma J.J."/>
            <person name="Spilker T."/>
        </authorList>
    </citation>
    <scope>NUCLEOTIDE SEQUENCE [LARGE SCALE GENOMIC DNA]</scope>
    <source>
        <strain evidence="3 4">AU10664</strain>
    </source>
</reference>
<accession>A0A193G958</accession>